<dbReference type="PANTHER" id="PTHR33642:SF3">
    <property type="entry name" value="NUCLEAR INTRON MATURASE 4, MITOCHONDRIAL"/>
    <property type="match status" value="1"/>
</dbReference>
<dbReference type="InterPro" id="IPR024937">
    <property type="entry name" value="Domain_X"/>
</dbReference>
<dbReference type="CDD" id="cd01651">
    <property type="entry name" value="RT_G2_intron"/>
    <property type="match status" value="1"/>
</dbReference>
<accession>A0AAD3S985</accession>
<dbReference type="InterPro" id="IPR043502">
    <property type="entry name" value="DNA/RNA_pol_sf"/>
</dbReference>
<feature type="domain" description="Domain X" evidence="1">
    <location>
        <begin position="600"/>
        <end position="694"/>
    </location>
</feature>
<dbReference type="GO" id="GO:0003964">
    <property type="term" value="F:RNA-directed DNA polymerase activity"/>
    <property type="evidence" value="ECO:0007669"/>
    <property type="project" value="TreeGrafter"/>
</dbReference>
<evidence type="ECO:0000313" key="2">
    <source>
        <dbReference type="EMBL" id="GMH06700.1"/>
    </source>
</evidence>
<dbReference type="Gene3D" id="3.30.540.10">
    <property type="entry name" value="Fructose-1,6-Bisphosphatase, subunit A, domain 1"/>
    <property type="match status" value="1"/>
</dbReference>
<comment type="caution">
    <text evidence="2">The sequence shown here is derived from an EMBL/GenBank/DDBJ whole genome shotgun (WGS) entry which is preliminary data.</text>
</comment>
<protein>
    <recommendedName>
        <fullName evidence="1">Domain X domain-containing protein</fullName>
    </recommendedName>
</protein>
<dbReference type="SUPFAM" id="SSF56672">
    <property type="entry name" value="DNA/RNA polymerases"/>
    <property type="match status" value="1"/>
</dbReference>
<name>A0AAD3S985_NEPGR</name>
<evidence type="ECO:0000259" key="1">
    <source>
        <dbReference type="Pfam" id="PF01348"/>
    </source>
</evidence>
<keyword evidence="3" id="KW-1185">Reference proteome</keyword>
<dbReference type="GO" id="GO:0090615">
    <property type="term" value="P:mitochondrial mRNA processing"/>
    <property type="evidence" value="ECO:0007669"/>
    <property type="project" value="TreeGrafter"/>
</dbReference>
<dbReference type="GO" id="GO:0005739">
    <property type="term" value="C:mitochondrion"/>
    <property type="evidence" value="ECO:0007669"/>
    <property type="project" value="TreeGrafter"/>
</dbReference>
<dbReference type="PANTHER" id="PTHR33642">
    <property type="entry name" value="COX1/OXI3 INTRON 1 PROTEIN-RELATED"/>
    <property type="match status" value="1"/>
</dbReference>
<organism evidence="2 3">
    <name type="scientific">Nepenthes gracilis</name>
    <name type="common">Slender pitcher plant</name>
    <dbReference type="NCBI Taxonomy" id="150966"/>
    <lineage>
        <taxon>Eukaryota</taxon>
        <taxon>Viridiplantae</taxon>
        <taxon>Streptophyta</taxon>
        <taxon>Embryophyta</taxon>
        <taxon>Tracheophyta</taxon>
        <taxon>Spermatophyta</taxon>
        <taxon>Magnoliopsida</taxon>
        <taxon>eudicotyledons</taxon>
        <taxon>Gunneridae</taxon>
        <taxon>Pentapetalae</taxon>
        <taxon>Caryophyllales</taxon>
        <taxon>Nepenthaceae</taxon>
        <taxon>Nepenthes</taxon>
    </lineage>
</organism>
<gene>
    <name evidence="2" type="ORF">Nepgr_008540</name>
</gene>
<dbReference type="Pfam" id="PF01348">
    <property type="entry name" value="Intron_maturas2"/>
    <property type="match status" value="1"/>
</dbReference>
<dbReference type="EMBL" id="BSYO01000006">
    <property type="protein sequence ID" value="GMH06700.1"/>
    <property type="molecule type" value="Genomic_DNA"/>
</dbReference>
<sequence length="859" mass="97079">MSFPYQKKLAAVNKAACLAAYLCQKLQRSLLQSDVQSKLDKSPITVAYYGRSLKWKLGSEGYSTLRVITDEGISNDAKKMTLAESLASVVGECSCSEEIKPRSRKEIKRSLELSIKKRVKEQYVNGKFHKLVENVIAHPKTLENAYYCMRVDSNVEESSPVDDICFTSLAEELSNGSFDVKANTFSVSTKGARKEVLVLPNLKLKVVQEAMRIVLEVIYRPHFSKISHGGRNGRGHSSALKYICKEISNPDWWFTLHLNKKLDEQVLSKLISTMEDKIEDPCLYTVIERMFHAHVLNLEFGGFMKGLGLPQEGVLSPILMNIYLDNFDHEFYRMSMTYEALDSGSQIDENGPQSKLRAWFRRGLTSNNVNCTGKQKSSSRIYSCRFMDEIFFAVCGSKDATLSLRSEVQNYLQNFLHLDVINDTEIIACNDSQGVRFLGVLIKRTAQESPAVKAVHKLKDKIRLFAACKQEVWEAGTVRIGKKWLAHGLRKVKESEIKHLADSSSLLNKISCYRKSGMETDHWYKHLVKIWMQDMNVKAATGAEHILAKYIAEPALPPELQNSFYEFQKCVEEYISSETASLLSLCPSTNTPGQFDAITQVIAPVNVIKKRLLRYGLVNAEGYGRASSLLILLDSSQIIDWFSGIVCRWLRWYRDCDNFDDVKLIISGQVRKSCIRTLALKYRIHESEIEKQFDSELSRISSTLEIEQEMGKEILDSCAPDNDMASMYGISYSGLCLLSLARLVSYSRPCNCFVIGCLAPAQCVYAIHVMERQKIPGWKTGFSSCIHPSLNKRRMLVLLQTCSSVAIFIQPWSSFLLYKSEFPIKLCCWVSGMQTSSPCGPIYCCTMSPDMVAMKSGND</sequence>
<dbReference type="GO" id="GO:0006315">
    <property type="term" value="P:homing of group II introns"/>
    <property type="evidence" value="ECO:0007669"/>
    <property type="project" value="TreeGrafter"/>
</dbReference>
<proteinExistence type="predicted"/>
<reference evidence="2" key="1">
    <citation type="submission" date="2023-05" db="EMBL/GenBank/DDBJ databases">
        <title>Nepenthes gracilis genome sequencing.</title>
        <authorList>
            <person name="Fukushima K."/>
        </authorList>
    </citation>
    <scope>NUCLEOTIDE SEQUENCE</scope>
    <source>
        <strain evidence="2">SING2019-196</strain>
    </source>
</reference>
<dbReference type="AlphaFoldDB" id="A0AAD3S985"/>
<evidence type="ECO:0000313" key="3">
    <source>
        <dbReference type="Proteomes" id="UP001279734"/>
    </source>
</evidence>
<dbReference type="Proteomes" id="UP001279734">
    <property type="component" value="Unassembled WGS sequence"/>
</dbReference>